<dbReference type="InterPro" id="IPR052226">
    <property type="entry name" value="UPF0332_toxin"/>
</dbReference>
<dbReference type="Proteomes" id="UP000451471">
    <property type="component" value="Unassembled WGS sequence"/>
</dbReference>
<dbReference type="Pfam" id="PF05168">
    <property type="entry name" value="HEPN"/>
    <property type="match status" value="1"/>
</dbReference>
<keyword evidence="4" id="KW-1185">Reference proteome</keyword>
<dbReference type="RefSeq" id="WP_158203510.1">
    <property type="nucleotide sequence ID" value="NZ_WSZK01000010.1"/>
</dbReference>
<accession>A0A6B0GGV8</accession>
<comment type="similarity">
    <text evidence="1">Belongs to the UPF0332 family.</text>
</comment>
<dbReference type="OrthoDB" id="263873at2157"/>
<evidence type="ECO:0000256" key="1">
    <source>
        <dbReference type="ARBA" id="ARBA00038248"/>
    </source>
</evidence>
<organism evidence="3 4">
    <name type="scientific">Halomarina oriensis</name>
    <dbReference type="NCBI Taxonomy" id="671145"/>
    <lineage>
        <taxon>Archaea</taxon>
        <taxon>Methanobacteriati</taxon>
        <taxon>Methanobacteriota</taxon>
        <taxon>Stenosarchaea group</taxon>
        <taxon>Halobacteria</taxon>
        <taxon>Halobacteriales</taxon>
        <taxon>Natronomonadaceae</taxon>
        <taxon>Halomarina</taxon>
    </lineage>
</organism>
<dbReference type="AlphaFoldDB" id="A0A6B0GGV8"/>
<sequence>MPEDGPGSAEVEDQLRQAREAFSDASGARDAGLSDAVVINRLYYTCFHAAQAALYDRGLDPTTHGGVLSLFGSELVASGEAAREDGRFLNDLGELRQRADYGYGTIDENVDALLARTRRFLSDVEELCSTTD</sequence>
<dbReference type="Gene3D" id="1.20.120.330">
    <property type="entry name" value="Nucleotidyltransferases domain 2"/>
    <property type="match status" value="1"/>
</dbReference>
<dbReference type="PANTHER" id="PTHR36565">
    <property type="entry name" value="UPF0332 PROTEIN TM_1000"/>
    <property type="match status" value="1"/>
</dbReference>
<evidence type="ECO:0000313" key="4">
    <source>
        <dbReference type="Proteomes" id="UP000451471"/>
    </source>
</evidence>
<name>A0A6B0GGV8_9EURY</name>
<gene>
    <name evidence="3" type="ORF">GQS65_04650</name>
</gene>
<dbReference type="EMBL" id="WSZK01000010">
    <property type="protein sequence ID" value="MWG33790.1"/>
    <property type="molecule type" value="Genomic_DNA"/>
</dbReference>
<feature type="domain" description="HEPN" evidence="2">
    <location>
        <begin position="11"/>
        <end position="126"/>
    </location>
</feature>
<proteinExistence type="inferred from homology"/>
<protein>
    <submittedName>
        <fullName evidence="3">HEPN domain-containing protein</fullName>
    </submittedName>
</protein>
<evidence type="ECO:0000313" key="3">
    <source>
        <dbReference type="EMBL" id="MWG33790.1"/>
    </source>
</evidence>
<dbReference type="PANTHER" id="PTHR36565:SF1">
    <property type="entry name" value="UPF0332 PROTEIN TM_1000"/>
    <property type="match status" value="1"/>
</dbReference>
<evidence type="ECO:0000259" key="2">
    <source>
        <dbReference type="Pfam" id="PF05168"/>
    </source>
</evidence>
<comment type="caution">
    <text evidence="3">The sequence shown here is derived from an EMBL/GenBank/DDBJ whole genome shotgun (WGS) entry which is preliminary data.</text>
</comment>
<dbReference type="InterPro" id="IPR007842">
    <property type="entry name" value="HEPN_dom"/>
</dbReference>
<reference evidence="3 4" key="1">
    <citation type="submission" date="2019-12" db="EMBL/GenBank/DDBJ databases">
        <title>Halocatena pleomorpha gen. nov. sp. nov., an extremely halophilic archaeon of family Halobacteriaceae isolated from saltpan soil.</title>
        <authorList>
            <person name="Pal Y."/>
            <person name="Verma A."/>
            <person name="Krishnamurthi S."/>
            <person name="Kumar P."/>
        </authorList>
    </citation>
    <scope>NUCLEOTIDE SEQUENCE [LARGE SCALE GENOMIC DNA]</scope>
    <source>
        <strain evidence="3 4">JCM 16495</strain>
    </source>
</reference>